<reference evidence="1" key="1">
    <citation type="submission" date="2024-07" db="EMBL/GenBank/DDBJ databases">
        <title>A survey of Mimosa microsymbionts across Brazilian biomes reveals a high diversity of Paraburkholderia nodulating endemic species, but also that Cupriavidus is common as a symbiont of widespread species.</title>
        <authorList>
            <person name="Rouws L."/>
            <person name="Barauna A."/>
            <person name="Beukes C."/>
            <person name="Rouws J.R.C."/>
            <person name="De Faria S.M."/>
            <person name="Gross E."/>
            <person name="Bueno Dos Reis Junior F."/>
            <person name="Simon M.F."/>
            <person name="Maluk M."/>
            <person name="Odee D.W."/>
            <person name="Kenicer G."/>
            <person name="Young J.P.W."/>
            <person name="Reis V.M."/>
            <person name="Zilli J."/>
            <person name="James E.K."/>
        </authorList>
    </citation>
    <scope>NUCLEOTIDE SEQUENCE</scope>
    <source>
        <strain evidence="1">EG181B</strain>
    </source>
</reference>
<comment type="caution">
    <text evidence="1">The sequence shown here is derived from an EMBL/GenBank/DDBJ whole genome shotgun (WGS) entry which is preliminary data.</text>
</comment>
<name>A0ACC6UC12_9BURK</name>
<proteinExistence type="predicted"/>
<dbReference type="Proteomes" id="UP001558850">
    <property type="component" value="Unassembled WGS sequence"/>
</dbReference>
<gene>
    <name evidence="1" type="ORF">AB4Y32_35695</name>
</gene>
<protein>
    <submittedName>
        <fullName evidence="1">Ankyrin repeat domain-containing protein</fullName>
    </submittedName>
</protein>
<sequence length="52" mass="5718">MRQNDVKRRSKGATALHKAALNDNHEVLKELIAFGAEIDARDAYGNTPPWGA</sequence>
<accession>A0ACC6UC12</accession>
<keyword evidence="2" id="KW-1185">Reference proteome</keyword>
<dbReference type="EMBL" id="JBFRCH010000042">
    <property type="protein sequence ID" value="MEX3937031.1"/>
    <property type="molecule type" value="Genomic_DNA"/>
</dbReference>
<evidence type="ECO:0000313" key="2">
    <source>
        <dbReference type="Proteomes" id="UP001558850"/>
    </source>
</evidence>
<evidence type="ECO:0000313" key="1">
    <source>
        <dbReference type="EMBL" id="MEX3937031.1"/>
    </source>
</evidence>
<organism evidence="1 2">
    <name type="scientific">Paraburkholderia phymatum</name>
    <dbReference type="NCBI Taxonomy" id="148447"/>
    <lineage>
        <taxon>Bacteria</taxon>
        <taxon>Pseudomonadati</taxon>
        <taxon>Pseudomonadota</taxon>
        <taxon>Betaproteobacteria</taxon>
        <taxon>Burkholderiales</taxon>
        <taxon>Burkholderiaceae</taxon>
        <taxon>Paraburkholderia</taxon>
    </lineage>
</organism>